<evidence type="ECO:0000313" key="2">
    <source>
        <dbReference type="WBParaSite" id="jg10820"/>
    </source>
</evidence>
<keyword evidence="1" id="KW-1185">Reference proteome</keyword>
<protein>
    <submittedName>
        <fullName evidence="2">Uncharacterized protein</fullName>
    </submittedName>
</protein>
<organism evidence="1 2">
    <name type="scientific">Ditylenchus dipsaci</name>
    <dbReference type="NCBI Taxonomy" id="166011"/>
    <lineage>
        <taxon>Eukaryota</taxon>
        <taxon>Metazoa</taxon>
        <taxon>Ecdysozoa</taxon>
        <taxon>Nematoda</taxon>
        <taxon>Chromadorea</taxon>
        <taxon>Rhabditida</taxon>
        <taxon>Tylenchina</taxon>
        <taxon>Tylenchomorpha</taxon>
        <taxon>Sphaerularioidea</taxon>
        <taxon>Anguinidae</taxon>
        <taxon>Anguininae</taxon>
        <taxon>Ditylenchus</taxon>
    </lineage>
</organism>
<sequence length="112" mass="12500">MVQHEMPNSLHSLDVVAKVNPKQAEHSIVKPKLEWSITENCSSSHGGVFVNLVTNCQSCAVCLSILLWLVPGFPQPVKTADLWDGWKKLWKEEVLSASVTRRSEAVDLDEEC</sequence>
<dbReference type="Proteomes" id="UP000887574">
    <property type="component" value="Unplaced"/>
</dbReference>
<accession>A0A915CMZ9</accession>
<dbReference type="AlphaFoldDB" id="A0A915CMZ9"/>
<evidence type="ECO:0000313" key="1">
    <source>
        <dbReference type="Proteomes" id="UP000887574"/>
    </source>
</evidence>
<name>A0A915CMZ9_9BILA</name>
<proteinExistence type="predicted"/>
<dbReference type="WBParaSite" id="jg10820">
    <property type="protein sequence ID" value="jg10820"/>
    <property type="gene ID" value="jg10820"/>
</dbReference>
<reference evidence="2" key="1">
    <citation type="submission" date="2022-11" db="UniProtKB">
        <authorList>
            <consortium name="WormBaseParasite"/>
        </authorList>
    </citation>
    <scope>IDENTIFICATION</scope>
</reference>